<feature type="region of interest" description="Disordered" evidence="1">
    <location>
        <begin position="142"/>
        <end position="164"/>
    </location>
</feature>
<organism evidence="2 3">
    <name type="scientific">Mycena belliarum</name>
    <dbReference type="NCBI Taxonomy" id="1033014"/>
    <lineage>
        <taxon>Eukaryota</taxon>
        <taxon>Fungi</taxon>
        <taxon>Dikarya</taxon>
        <taxon>Basidiomycota</taxon>
        <taxon>Agaricomycotina</taxon>
        <taxon>Agaricomycetes</taxon>
        <taxon>Agaricomycetidae</taxon>
        <taxon>Agaricales</taxon>
        <taxon>Marasmiineae</taxon>
        <taxon>Mycenaceae</taxon>
        <taxon>Mycena</taxon>
    </lineage>
</organism>
<gene>
    <name evidence="2" type="ORF">B0H15DRAFT_848344</name>
</gene>
<accession>A0AAD6U131</accession>
<reference evidence="2" key="1">
    <citation type="submission" date="2023-03" db="EMBL/GenBank/DDBJ databases">
        <title>Massive genome expansion in bonnet fungi (Mycena s.s.) driven by repeated elements and novel gene families across ecological guilds.</title>
        <authorList>
            <consortium name="Lawrence Berkeley National Laboratory"/>
            <person name="Harder C.B."/>
            <person name="Miyauchi S."/>
            <person name="Viragh M."/>
            <person name="Kuo A."/>
            <person name="Thoen E."/>
            <person name="Andreopoulos B."/>
            <person name="Lu D."/>
            <person name="Skrede I."/>
            <person name="Drula E."/>
            <person name="Henrissat B."/>
            <person name="Morin E."/>
            <person name="Kohler A."/>
            <person name="Barry K."/>
            <person name="LaButti K."/>
            <person name="Morin E."/>
            <person name="Salamov A."/>
            <person name="Lipzen A."/>
            <person name="Mereny Z."/>
            <person name="Hegedus B."/>
            <person name="Baldrian P."/>
            <person name="Stursova M."/>
            <person name="Weitz H."/>
            <person name="Taylor A."/>
            <person name="Grigoriev I.V."/>
            <person name="Nagy L.G."/>
            <person name="Martin F."/>
            <person name="Kauserud H."/>
        </authorList>
    </citation>
    <scope>NUCLEOTIDE SEQUENCE</scope>
    <source>
        <strain evidence="2">CBHHK173m</strain>
    </source>
</reference>
<sequence>MAVKSPKLSESSAERPSVPVRALPMLPPVFDKGNGYISASLDHTDTVAAPRPLGSITNHAGTDAKHLPRASTLKRIAACTDLRAEPQSVEPRPAFSGCLGATSATPGSLGWYSDKMKVMDEARAWSTRIKIESTERRLSLPLPAPAPSLTSLTSATRRESAPAHLESARRRIEERLQKAVSSGNNAFPISREPRFTIGGDDDGYLEEDTWTAYSPEADITAVDSRAESELPYLDSEAIPSYETFSSSRSADTLTETIDALEAIFSTSKWQSLLDLEGAATRKESGLRLATGPDVEV</sequence>
<evidence type="ECO:0000313" key="2">
    <source>
        <dbReference type="EMBL" id="KAJ7084615.1"/>
    </source>
</evidence>
<keyword evidence="3" id="KW-1185">Reference proteome</keyword>
<name>A0AAD6U131_9AGAR</name>
<protein>
    <submittedName>
        <fullName evidence="2">Uncharacterized protein</fullName>
    </submittedName>
</protein>
<evidence type="ECO:0000256" key="1">
    <source>
        <dbReference type="SAM" id="MobiDB-lite"/>
    </source>
</evidence>
<dbReference type="EMBL" id="JARJCN010000037">
    <property type="protein sequence ID" value="KAJ7084615.1"/>
    <property type="molecule type" value="Genomic_DNA"/>
</dbReference>
<dbReference type="AlphaFoldDB" id="A0AAD6U131"/>
<comment type="caution">
    <text evidence="2">The sequence shown here is derived from an EMBL/GenBank/DDBJ whole genome shotgun (WGS) entry which is preliminary data.</text>
</comment>
<dbReference type="Proteomes" id="UP001222325">
    <property type="component" value="Unassembled WGS sequence"/>
</dbReference>
<proteinExistence type="predicted"/>
<evidence type="ECO:0000313" key="3">
    <source>
        <dbReference type="Proteomes" id="UP001222325"/>
    </source>
</evidence>